<dbReference type="AlphaFoldDB" id="A0A0C2W632"/>
<name>A0A0C2W632_AMAMK</name>
<dbReference type="STRING" id="946122.A0A0C2W632"/>
<dbReference type="EMBL" id="KN818414">
    <property type="protein sequence ID" value="KIL56582.1"/>
    <property type="molecule type" value="Genomic_DNA"/>
</dbReference>
<reference evidence="1 2" key="1">
    <citation type="submission" date="2014-04" db="EMBL/GenBank/DDBJ databases">
        <title>Evolutionary Origins and Diversification of the Mycorrhizal Mutualists.</title>
        <authorList>
            <consortium name="DOE Joint Genome Institute"/>
            <consortium name="Mycorrhizal Genomics Consortium"/>
            <person name="Kohler A."/>
            <person name="Kuo A."/>
            <person name="Nagy L.G."/>
            <person name="Floudas D."/>
            <person name="Copeland A."/>
            <person name="Barry K.W."/>
            <person name="Cichocki N."/>
            <person name="Veneault-Fourrey C."/>
            <person name="LaButti K."/>
            <person name="Lindquist E.A."/>
            <person name="Lipzen A."/>
            <person name="Lundell T."/>
            <person name="Morin E."/>
            <person name="Murat C."/>
            <person name="Riley R."/>
            <person name="Ohm R."/>
            <person name="Sun H."/>
            <person name="Tunlid A."/>
            <person name="Henrissat B."/>
            <person name="Grigoriev I.V."/>
            <person name="Hibbett D.S."/>
            <person name="Martin F."/>
        </authorList>
    </citation>
    <scope>NUCLEOTIDE SEQUENCE [LARGE SCALE GENOMIC DNA]</scope>
    <source>
        <strain evidence="1 2">Koide BX008</strain>
    </source>
</reference>
<proteinExistence type="predicted"/>
<keyword evidence="2" id="KW-1185">Reference proteome</keyword>
<dbReference type="InParanoid" id="A0A0C2W632"/>
<protein>
    <submittedName>
        <fullName evidence="1">Uncharacterized protein</fullName>
    </submittedName>
</protein>
<dbReference type="HOGENOM" id="CLU_1864619_0_0_1"/>
<gene>
    <name evidence="1" type="ORF">M378DRAFT_16981</name>
</gene>
<accession>A0A0C2W632</accession>
<evidence type="ECO:0000313" key="1">
    <source>
        <dbReference type="EMBL" id="KIL56582.1"/>
    </source>
</evidence>
<dbReference type="Proteomes" id="UP000054549">
    <property type="component" value="Unassembled WGS sequence"/>
</dbReference>
<evidence type="ECO:0000313" key="2">
    <source>
        <dbReference type="Proteomes" id="UP000054549"/>
    </source>
</evidence>
<sequence length="137" mass="15360">MIFVVIRLSLEIDEFLKGSRPALRRAGEIDKVQEVSSVAQNALSVGPRYWPSDVWFTIARNVVPNQFLYNNVIDSPKARKVDRDIDPFQMKALSTNPLSITYRAVVGECARAGDVQSEETFFGEMEATRKLKPGVSP</sequence>
<organism evidence="1 2">
    <name type="scientific">Amanita muscaria (strain Koide BX008)</name>
    <dbReference type="NCBI Taxonomy" id="946122"/>
    <lineage>
        <taxon>Eukaryota</taxon>
        <taxon>Fungi</taxon>
        <taxon>Dikarya</taxon>
        <taxon>Basidiomycota</taxon>
        <taxon>Agaricomycotina</taxon>
        <taxon>Agaricomycetes</taxon>
        <taxon>Agaricomycetidae</taxon>
        <taxon>Agaricales</taxon>
        <taxon>Pluteineae</taxon>
        <taxon>Amanitaceae</taxon>
        <taxon>Amanita</taxon>
    </lineage>
</organism>